<comment type="subunit">
    <text evidence="13">Homodimer. Interacts with HOOK1. Interacts with HOOK2. Interacts with HOOK3.</text>
</comment>
<dbReference type="PANTHER" id="PTHR14320">
    <property type="entry name" value="COILED-COIL DOMAIN-CONTAINING PROTEIN 181"/>
    <property type="match status" value="1"/>
</dbReference>
<feature type="compositionally biased region" description="Basic and acidic residues" evidence="14">
    <location>
        <begin position="160"/>
        <end position="175"/>
    </location>
</feature>
<keyword evidence="11" id="KW-0206">Cytoskeleton</keyword>
<keyword evidence="16" id="KW-1185">Reference proteome</keyword>
<dbReference type="PANTHER" id="PTHR14320:SF2">
    <property type="entry name" value="COILED-COIL DOMAIN-CONTAINING PROTEIN 181"/>
    <property type="match status" value="1"/>
</dbReference>
<evidence type="ECO:0000256" key="3">
    <source>
        <dbReference type="ARBA" id="ARBA00004245"/>
    </source>
</evidence>
<evidence type="ECO:0000256" key="10">
    <source>
        <dbReference type="ARBA" id="ARBA00023069"/>
    </source>
</evidence>
<dbReference type="AlphaFoldDB" id="A0A7J7KAQ5"/>
<feature type="compositionally biased region" description="Polar residues" evidence="14">
    <location>
        <begin position="28"/>
        <end position="37"/>
    </location>
</feature>
<name>A0A7J7KAQ5_BUGNE</name>
<evidence type="ECO:0000256" key="8">
    <source>
        <dbReference type="ARBA" id="ARBA00022846"/>
    </source>
</evidence>
<keyword evidence="8" id="KW-0282">Flagellum</keyword>
<evidence type="ECO:0000313" key="16">
    <source>
        <dbReference type="Proteomes" id="UP000593567"/>
    </source>
</evidence>
<keyword evidence="10" id="KW-0969">Cilium</keyword>
<organism evidence="15 16">
    <name type="scientific">Bugula neritina</name>
    <name type="common">Brown bryozoan</name>
    <name type="synonym">Sertularia neritina</name>
    <dbReference type="NCBI Taxonomy" id="10212"/>
    <lineage>
        <taxon>Eukaryota</taxon>
        <taxon>Metazoa</taxon>
        <taxon>Spiralia</taxon>
        <taxon>Lophotrochozoa</taxon>
        <taxon>Bryozoa</taxon>
        <taxon>Gymnolaemata</taxon>
        <taxon>Cheilostomatida</taxon>
        <taxon>Flustrina</taxon>
        <taxon>Buguloidea</taxon>
        <taxon>Bugulidae</taxon>
        <taxon>Bugula</taxon>
    </lineage>
</organism>
<feature type="region of interest" description="Disordered" evidence="14">
    <location>
        <begin position="231"/>
        <end position="272"/>
    </location>
</feature>
<evidence type="ECO:0000256" key="13">
    <source>
        <dbReference type="ARBA" id="ARBA00047162"/>
    </source>
</evidence>
<comment type="subcellular location">
    <subcellularLocation>
        <location evidence="2">Cell projection</location>
        <location evidence="2">Cilium</location>
        <location evidence="2">Flagellum</location>
    </subcellularLocation>
    <subcellularLocation>
        <location evidence="3">Cytoplasm</location>
        <location evidence="3">Cytoskeleton</location>
    </subcellularLocation>
</comment>
<comment type="function">
    <text evidence="1">Microtubule-binding protein that localizes to the microtubular manchette of elongating spermatids.</text>
</comment>
<dbReference type="Proteomes" id="UP000593567">
    <property type="component" value="Unassembled WGS sequence"/>
</dbReference>
<dbReference type="InterPro" id="IPR026687">
    <property type="entry name" value="CCDC181"/>
</dbReference>
<reference evidence="15" key="1">
    <citation type="submission" date="2020-06" db="EMBL/GenBank/DDBJ databases">
        <title>Draft genome of Bugula neritina, a colonial animal packing powerful symbionts and potential medicines.</title>
        <authorList>
            <person name="Rayko M."/>
        </authorList>
    </citation>
    <scope>NUCLEOTIDE SEQUENCE [LARGE SCALE GENOMIC DNA]</scope>
    <source>
        <strain evidence="15">Kwan_BN1</strain>
    </source>
</reference>
<keyword evidence="9" id="KW-0175">Coiled coil</keyword>
<evidence type="ECO:0000256" key="14">
    <source>
        <dbReference type="SAM" id="MobiDB-lite"/>
    </source>
</evidence>
<comment type="similarity">
    <text evidence="4">Belongs to the CCDC181 family.</text>
</comment>
<evidence type="ECO:0000256" key="12">
    <source>
        <dbReference type="ARBA" id="ARBA00023273"/>
    </source>
</evidence>
<gene>
    <name evidence="15" type="ORF">EB796_006352</name>
</gene>
<feature type="compositionally biased region" description="Low complexity" evidence="14">
    <location>
        <begin position="39"/>
        <end position="51"/>
    </location>
</feature>
<proteinExistence type="inferred from homology"/>
<evidence type="ECO:0000256" key="1">
    <source>
        <dbReference type="ARBA" id="ARBA00002213"/>
    </source>
</evidence>
<feature type="compositionally biased region" description="Basic residues" evidence="14">
    <location>
        <begin position="242"/>
        <end position="253"/>
    </location>
</feature>
<sequence length="272" mass="31695">MLQDKELTSVYEPAPYSEEDDPDFANDSVDNFTPDNTESNDNLQQSNSQNSGVEENGSHSPDREDEGGLSNKKRPSYQNQQLGNSDQKEEKVLVELNGKFELISVKEYEAMGIVGLIPQKVHQTYSQNQRNSRPKSSVESAFQWWLETKKENQSNATAADKQKKEEEERARREENEAAFEAWCEAKKEQHKRQRLLQNREQKERDDAYIIHSRDECDKAFKQWLRNKRQEQNMYYSLSATKNKPKKKKPRSRTSHSSGSSLNRKPDWSSKTR</sequence>
<evidence type="ECO:0000256" key="9">
    <source>
        <dbReference type="ARBA" id="ARBA00023054"/>
    </source>
</evidence>
<evidence type="ECO:0000256" key="2">
    <source>
        <dbReference type="ARBA" id="ARBA00004230"/>
    </source>
</evidence>
<evidence type="ECO:0000313" key="15">
    <source>
        <dbReference type="EMBL" id="KAF6035337.1"/>
    </source>
</evidence>
<evidence type="ECO:0000256" key="4">
    <source>
        <dbReference type="ARBA" id="ARBA00005737"/>
    </source>
</evidence>
<dbReference type="GO" id="GO:0005874">
    <property type="term" value="C:microtubule"/>
    <property type="evidence" value="ECO:0007669"/>
    <property type="project" value="UniProtKB-KW"/>
</dbReference>
<feature type="compositionally biased region" description="Basic and acidic residues" evidence="14">
    <location>
        <begin position="263"/>
        <end position="272"/>
    </location>
</feature>
<protein>
    <recommendedName>
        <fullName evidence="5">Coiled-coil domain-containing protein 181</fullName>
    </recommendedName>
</protein>
<feature type="compositionally biased region" description="Basic and acidic residues" evidence="14">
    <location>
        <begin position="197"/>
        <end position="210"/>
    </location>
</feature>
<keyword evidence="6" id="KW-0963">Cytoplasm</keyword>
<comment type="caution">
    <text evidence="15">The sequence shown here is derived from an EMBL/GenBank/DDBJ whole genome shotgun (WGS) entry which is preliminary data.</text>
</comment>
<evidence type="ECO:0000256" key="7">
    <source>
        <dbReference type="ARBA" id="ARBA00022701"/>
    </source>
</evidence>
<accession>A0A7J7KAQ5</accession>
<dbReference type="GO" id="GO:0031514">
    <property type="term" value="C:motile cilium"/>
    <property type="evidence" value="ECO:0007669"/>
    <property type="project" value="UniProtKB-SubCell"/>
</dbReference>
<feature type="compositionally biased region" description="Polar residues" evidence="14">
    <location>
        <begin position="76"/>
        <end position="85"/>
    </location>
</feature>
<dbReference type="EMBL" id="VXIV02000892">
    <property type="protein sequence ID" value="KAF6035337.1"/>
    <property type="molecule type" value="Genomic_DNA"/>
</dbReference>
<feature type="region of interest" description="Disordered" evidence="14">
    <location>
        <begin position="149"/>
        <end position="210"/>
    </location>
</feature>
<keyword evidence="12" id="KW-0966">Cell projection</keyword>
<dbReference type="GO" id="GO:0008017">
    <property type="term" value="F:microtubule binding"/>
    <property type="evidence" value="ECO:0007669"/>
    <property type="project" value="InterPro"/>
</dbReference>
<keyword evidence="7" id="KW-0493">Microtubule</keyword>
<dbReference type="OrthoDB" id="6288248at2759"/>
<evidence type="ECO:0000256" key="5">
    <source>
        <dbReference type="ARBA" id="ARBA00022306"/>
    </source>
</evidence>
<evidence type="ECO:0000256" key="6">
    <source>
        <dbReference type="ARBA" id="ARBA00022490"/>
    </source>
</evidence>
<evidence type="ECO:0000256" key="11">
    <source>
        <dbReference type="ARBA" id="ARBA00023212"/>
    </source>
</evidence>
<feature type="region of interest" description="Disordered" evidence="14">
    <location>
        <begin position="1"/>
        <end position="89"/>
    </location>
</feature>